<keyword evidence="9" id="KW-0436">Ligase</keyword>
<dbReference type="InterPro" id="IPR001841">
    <property type="entry name" value="Znf_RING"/>
</dbReference>
<proteinExistence type="predicted"/>
<dbReference type="Pfam" id="PF00643">
    <property type="entry name" value="zf-B_box"/>
    <property type="match status" value="1"/>
</dbReference>
<reference evidence="9 10" key="1">
    <citation type="submission" date="2021-07" db="EMBL/GenBank/DDBJ databases">
        <authorList>
            <person name="Imarazene B."/>
            <person name="Zahm M."/>
            <person name="Klopp C."/>
            <person name="Cabau C."/>
            <person name="Beille S."/>
            <person name="Jouanno E."/>
            <person name="Castinel A."/>
            <person name="Lluch J."/>
            <person name="Gil L."/>
            <person name="Kuchtly C."/>
            <person name="Lopez Roques C."/>
            <person name="Donnadieu C."/>
            <person name="Parrinello H."/>
            <person name="Journot L."/>
            <person name="Du K."/>
            <person name="Schartl M."/>
            <person name="Retaux S."/>
            <person name="Guiguen Y."/>
        </authorList>
    </citation>
    <scope>NUCLEOTIDE SEQUENCE [LARGE SCALE GENOMIC DNA]</scope>
    <source>
        <strain evidence="9">Pach_M1</strain>
        <tissue evidence="9">Testis</tissue>
    </source>
</reference>
<dbReference type="Gene3D" id="3.30.160.60">
    <property type="entry name" value="Classic Zinc Finger"/>
    <property type="match status" value="1"/>
</dbReference>
<dbReference type="InterPro" id="IPR000315">
    <property type="entry name" value="Znf_B-box"/>
</dbReference>
<dbReference type="Proteomes" id="UP000752171">
    <property type="component" value="Unassembled WGS sequence"/>
</dbReference>
<keyword evidence="1" id="KW-0479">Metal-binding</keyword>
<dbReference type="InterPro" id="IPR051051">
    <property type="entry name" value="E3_ubiq-ligase_TRIM/RNF"/>
</dbReference>
<keyword evidence="5" id="KW-0175">Coiled coil</keyword>
<dbReference type="SUPFAM" id="SSF57850">
    <property type="entry name" value="RING/U-box"/>
    <property type="match status" value="1"/>
</dbReference>
<name>A0A8T2KND2_ASTMX</name>
<dbReference type="InterPro" id="IPR013083">
    <property type="entry name" value="Znf_RING/FYVE/PHD"/>
</dbReference>
<feature type="region of interest" description="Disordered" evidence="6">
    <location>
        <begin position="380"/>
        <end position="443"/>
    </location>
</feature>
<dbReference type="SMART" id="SM00184">
    <property type="entry name" value="RING"/>
    <property type="match status" value="1"/>
</dbReference>
<evidence type="ECO:0000256" key="6">
    <source>
        <dbReference type="SAM" id="MobiDB-lite"/>
    </source>
</evidence>
<evidence type="ECO:0000256" key="5">
    <source>
        <dbReference type="SAM" id="Coils"/>
    </source>
</evidence>
<sequence>MATAVEDTSVLEEELTCPVCLDLYRDPRLLPCGHNFCLPCLRRLKSRSERGRLRCPECRQSHRCSVPWQKNFKLANIADSLRKRNRAEQRPDCRRQSPTHRAEGVRCDYCPPEAANTSKGSTAVKTCLKCEVSMCPEHLQPHLELPAFREHPLVEPLHDMKKRKCVEHDEMFRYYCLDEGSFLCNACTIEGGHSGHSIKTLKNAMRDMRDSLEKKLQKADRKIQRVERNMQDQDEVQRQNRSFLDESEQRVTALRETLRTRLEAFLTSMCQSVRDHEAEHNFSIEQNLTRITEDRSRLGDVHAGIEQLLREHDPFQFIKEYNVSAKRFHRLLKKPLCLPHSAPMDMDTLGSSMEDKMEEFVTDIRQQIISLIDALCAGNEGDEGVEDEEETEETEDEGSEEDEEDGEDEEEMRSEEEEEQDNSESTDEDYTPEEEDEEEEEAA</sequence>
<evidence type="ECO:0000256" key="3">
    <source>
        <dbReference type="ARBA" id="ARBA00022833"/>
    </source>
</evidence>
<keyword evidence="3" id="KW-0862">Zinc</keyword>
<dbReference type="Gene3D" id="3.30.40.10">
    <property type="entry name" value="Zinc/RING finger domain, C3HC4 (zinc finger)"/>
    <property type="match status" value="1"/>
</dbReference>
<dbReference type="GO" id="GO:0008270">
    <property type="term" value="F:zinc ion binding"/>
    <property type="evidence" value="ECO:0007669"/>
    <property type="project" value="UniProtKB-KW"/>
</dbReference>
<dbReference type="EMBL" id="JAICCE010000025">
    <property type="protein sequence ID" value="KAG9260039.1"/>
    <property type="molecule type" value="Genomic_DNA"/>
</dbReference>
<evidence type="ECO:0000313" key="9">
    <source>
        <dbReference type="EMBL" id="KAG9260039.1"/>
    </source>
</evidence>
<dbReference type="PANTHER" id="PTHR25465:SF73">
    <property type="entry name" value="E3 UBIQUITIN_ISG15 LIGASE TRIM25 ISOFORM X1"/>
    <property type="match status" value="1"/>
</dbReference>
<dbReference type="CDD" id="cd19802">
    <property type="entry name" value="Bbox1_TRIM8-like"/>
    <property type="match status" value="1"/>
</dbReference>
<dbReference type="PANTHER" id="PTHR25465">
    <property type="entry name" value="B-BOX DOMAIN CONTAINING"/>
    <property type="match status" value="1"/>
</dbReference>
<dbReference type="SMART" id="SM00336">
    <property type="entry name" value="BBOX"/>
    <property type="match status" value="1"/>
</dbReference>
<dbReference type="InterPro" id="IPR027370">
    <property type="entry name" value="Znf-RING_euk"/>
</dbReference>
<evidence type="ECO:0000259" key="7">
    <source>
        <dbReference type="PROSITE" id="PS50089"/>
    </source>
</evidence>
<evidence type="ECO:0000256" key="2">
    <source>
        <dbReference type="ARBA" id="ARBA00022771"/>
    </source>
</evidence>
<evidence type="ECO:0000256" key="4">
    <source>
        <dbReference type="PROSITE-ProRule" id="PRU00024"/>
    </source>
</evidence>
<protein>
    <submittedName>
        <fullName evidence="9">E3 ubiquitin/ISG15 ligase TRIM25-like</fullName>
    </submittedName>
</protein>
<organism evidence="9 10">
    <name type="scientific">Astyanax mexicanus</name>
    <name type="common">Blind cave fish</name>
    <name type="synonym">Astyanax fasciatus mexicanus</name>
    <dbReference type="NCBI Taxonomy" id="7994"/>
    <lineage>
        <taxon>Eukaryota</taxon>
        <taxon>Metazoa</taxon>
        <taxon>Chordata</taxon>
        <taxon>Craniata</taxon>
        <taxon>Vertebrata</taxon>
        <taxon>Euteleostomi</taxon>
        <taxon>Actinopterygii</taxon>
        <taxon>Neopterygii</taxon>
        <taxon>Teleostei</taxon>
        <taxon>Ostariophysi</taxon>
        <taxon>Characiformes</taxon>
        <taxon>Characoidei</taxon>
        <taxon>Acestrorhamphidae</taxon>
        <taxon>Acestrorhamphinae</taxon>
        <taxon>Astyanax</taxon>
    </lineage>
</organism>
<feature type="coiled-coil region" evidence="5">
    <location>
        <begin position="198"/>
        <end position="236"/>
    </location>
</feature>
<gene>
    <name evidence="9" type="primary">TRIM25</name>
    <name evidence="9" type="ORF">AMEX_G27699</name>
</gene>
<feature type="domain" description="B box-type" evidence="8">
    <location>
        <begin position="160"/>
        <end position="201"/>
    </location>
</feature>
<dbReference type="SUPFAM" id="SSF57845">
    <property type="entry name" value="B-box zinc-binding domain"/>
    <property type="match status" value="1"/>
</dbReference>
<evidence type="ECO:0000313" key="10">
    <source>
        <dbReference type="Proteomes" id="UP000752171"/>
    </source>
</evidence>
<dbReference type="GO" id="GO:0016874">
    <property type="term" value="F:ligase activity"/>
    <property type="evidence" value="ECO:0007669"/>
    <property type="project" value="UniProtKB-KW"/>
</dbReference>
<dbReference type="OrthoDB" id="342730at2759"/>
<dbReference type="Gene3D" id="4.10.830.40">
    <property type="match status" value="1"/>
</dbReference>
<keyword evidence="2 4" id="KW-0863">Zinc-finger</keyword>
<comment type="caution">
    <text evidence="9">The sequence shown here is derived from an EMBL/GenBank/DDBJ whole genome shotgun (WGS) entry which is preliminary data.</text>
</comment>
<dbReference type="Pfam" id="PF13445">
    <property type="entry name" value="zf-RING_UBOX"/>
    <property type="match status" value="1"/>
</dbReference>
<evidence type="ECO:0000256" key="1">
    <source>
        <dbReference type="ARBA" id="ARBA00022723"/>
    </source>
</evidence>
<dbReference type="PROSITE" id="PS00518">
    <property type="entry name" value="ZF_RING_1"/>
    <property type="match status" value="1"/>
</dbReference>
<accession>A0A8T2KND2</accession>
<feature type="domain" description="RING-type" evidence="7">
    <location>
        <begin position="17"/>
        <end position="59"/>
    </location>
</feature>
<evidence type="ECO:0000259" key="8">
    <source>
        <dbReference type="PROSITE" id="PS50119"/>
    </source>
</evidence>
<dbReference type="InterPro" id="IPR017907">
    <property type="entry name" value="Znf_RING_CS"/>
</dbReference>
<dbReference type="AlphaFoldDB" id="A0A8T2KND2"/>
<dbReference type="PROSITE" id="PS50119">
    <property type="entry name" value="ZF_BBOX"/>
    <property type="match status" value="1"/>
</dbReference>
<dbReference type="PROSITE" id="PS50089">
    <property type="entry name" value="ZF_RING_2"/>
    <property type="match status" value="1"/>
</dbReference>